<comment type="caution">
    <text evidence="1">The sequence shown here is derived from an EMBL/GenBank/DDBJ whole genome shotgun (WGS) entry which is preliminary data.</text>
</comment>
<gene>
    <name evidence="1" type="ORF">MKK02DRAFT_45673</name>
</gene>
<evidence type="ECO:0000313" key="1">
    <source>
        <dbReference type="EMBL" id="KAI9636966.1"/>
    </source>
</evidence>
<name>A0AA38HB26_9TREE</name>
<accession>A0AA38HB26</accession>
<organism evidence="1 2">
    <name type="scientific">Dioszegia hungarica</name>
    <dbReference type="NCBI Taxonomy" id="4972"/>
    <lineage>
        <taxon>Eukaryota</taxon>
        <taxon>Fungi</taxon>
        <taxon>Dikarya</taxon>
        <taxon>Basidiomycota</taxon>
        <taxon>Agaricomycotina</taxon>
        <taxon>Tremellomycetes</taxon>
        <taxon>Tremellales</taxon>
        <taxon>Bulleribasidiaceae</taxon>
        <taxon>Dioszegia</taxon>
    </lineage>
</organism>
<dbReference type="RefSeq" id="XP_052946743.1">
    <property type="nucleotide sequence ID" value="XM_053093546.1"/>
</dbReference>
<protein>
    <submittedName>
        <fullName evidence="1">Uncharacterized protein</fullName>
    </submittedName>
</protein>
<dbReference type="GeneID" id="77732751"/>
<sequence length="218" mass="23608">MSPPSASSSTTMTRPSPLHCAVITNIDSLDKAYASLELPQRYMAGPHDEIASQAPDRGIATSDTLPGPKRVHRLADFATQAEIIRTASFGFSGYTMGAYVSDQESRGGTLSQVDSLEAAKLTAIDMTDQLSHAIKELRCRIDYLSFDLKDREFAAGDHRTLDDLVEIDGEMLAVRGRGERVSRLLGAAETVLERIKVYQSSEGGAVVEDPSAVMDLDD</sequence>
<dbReference type="Proteomes" id="UP001164286">
    <property type="component" value="Unassembled WGS sequence"/>
</dbReference>
<dbReference type="AlphaFoldDB" id="A0AA38HB26"/>
<evidence type="ECO:0000313" key="2">
    <source>
        <dbReference type="Proteomes" id="UP001164286"/>
    </source>
</evidence>
<keyword evidence="2" id="KW-1185">Reference proteome</keyword>
<proteinExistence type="predicted"/>
<dbReference type="EMBL" id="JAKWFO010000005">
    <property type="protein sequence ID" value="KAI9636966.1"/>
    <property type="molecule type" value="Genomic_DNA"/>
</dbReference>
<reference evidence="1" key="1">
    <citation type="journal article" date="2022" name="G3 (Bethesda)">
        <title>High quality genome of the basidiomycete yeast Dioszegia hungarica PDD-24b-2 isolated from cloud water.</title>
        <authorList>
            <person name="Jarrige D."/>
            <person name="Haridas S."/>
            <person name="Bleykasten-Grosshans C."/>
            <person name="Joly M."/>
            <person name="Nadalig T."/>
            <person name="Sancelme M."/>
            <person name="Vuilleumier S."/>
            <person name="Grigoriev I.V."/>
            <person name="Amato P."/>
            <person name="Bringel F."/>
        </authorList>
    </citation>
    <scope>NUCLEOTIDE SEQUENCE</scope>
    <source>
        <strain evidence="1">PDD-24b-2</strain>
    </source>
</reference>